<evidence type="ECO:0008006" key="5">
    <source>
        <dbReference type="Google" id="ProtNLM"/>
    </source>
</evidence>
<dbReference type="EMBL" id="CP038613">
    <property type="protein sequence ID" value="QBY44324.1"/>
    <property type="molecule type" value="Genomic_DNA"/>
</dbReference>
<dbReference type="KEGG" id="ans:ArsFIN_29080"/>
<dbReference type="RefSeq" id="WP_026821741.1">
    <property type="nucleotide sequence ID" value="NZ_CP038613.1"/>
</dbReference>
<protein>
    <recommendedName>
        <fullName evidence="5">Phage transcriptional regulator</fullName>
    </recommendedName>
</protein>
<evidence type="ECO:0000313" key="3">
    <source>
        <dbReference type="Proteomes" id="UP000295134"/>
    </source>
</evidence>
<proteinExistence type="predicted"/>
<dbReference type="AlphaFoldDB" id="A0A4P7L2K1"/>
<reference evidence="1 3" key="1">
    <citation type="submission" date="2019-03" db="EMBL/GenBank/DDBJ databases">
        <title>Long-read sequencing reveals hyperdense prophage content in a complex bacterial symbiont genome.</title>
        <authorList>
            <person name="Frost C.L."/>
            <person name="Siozios S."/>
            <person name="Nadal-Jimenez P."/>
            <person name="Brockhurst M.A."/>
            <person name="King K.C."/>
            <person name="Darby A.C."/>
            <person name="Hurst G.D.D."/>
        </authorList>
    </citation>
    <scope>NUCLEOTIDE SEQUENCE [LARGE SCALE GENOMIC DNA]</scope>
    <source>
        <strain evidence="1 3">FIN</strain>
    </source>
</reference>
<reference evidence="2" key="2">
    <citation type="submission" date="2023-04" db="EMBL/GenBank/DDBJ databases">
        <title>Genome dynamics across the evolutionary transition to endosymbiosis.</title>
        <authorList>
            <person name="Siozios S."/>
            <person name="Nadal-Jimenez P."/>
            <person name="Azagi T."/>
            <person name="Sprong H."/>
            <person name="Frost C.L."/>
            <person name="Parratt S.R."/>
            <person name="Taylor G."/>
            <person name="Brettell L."/>
            <person name="Lew K.C."/>
            <person name="Croft L."/>
            <person name="King K.C."/>
            <person name="Brockhurst M.A."/>
            <person name="Hypsa V."/>
            <person name="Novakova E."/>
            <person name="Darby A.C."/>
            <person name="Hurst G.D.D."/>
        </authorList>
    </citation>
    <scope>NUCLEOTIDE SEQUENCE</scope>
    <source>
        <strain evidence="2">ANv_CAN</strain>
    </source>
</reference>
<dbReference type="GeneID" id="96877903"/>
<dbReference type="EMBL" id="CP123523">
    <property type="protein sequence ID" value="WGM04596.1"/>
    <property type="molecule type" value="Genomic_DNA"/>
</dbReference>
<evidence type="ECO:0000313" key="1">
    <source>
        <dbReference type="EMBL" id="QBY44324.1"/>
    </source>
</evidence>
<keyword evidence="4" id="KW-1185">Reference proteome</keyword>
<evidence type="ECO:0000313" key="2">
    <source>
        <dbReference type="EMBL" id="WGM04596.1"/>
    </source>
</evidence>
<organism evidence="1 3">
    <name type="scientific">Arsenophonus nasoniae</name>
    <name type="common">son-killer infecting Nasonia vitripennis</name>
    <dbReference type="NCBI Taxonomy" id="638"/>
    <lineage>
        <taxon>Bacteria</taxon>
        <taxon>Pseudomonadati</taxon>
        <taxon>Pseudomonadota</taxon>
        <taxon>Gammaproteobacteria</taxon>
        <taxon>Enterobacterales</taxon>
        <taxon>Morganellaceae</taxon>
        <taxon>Arsenophonus</taxon>
    </lineage>
</organism>
<dbReference type="Proteomes" id="UP001177592">
    <property type="component" value="Chromosome"/>
</dbReference>
<dbReference type="Proteomes" id="UP000295134">
    <property type="component" value="Chromosome"/>
</dbReference>
<gene>
    <name evidence="1" type="ORF">ArsFIN_29080</name>
    <name evidence="2" type="ORF">QE258_13360</name>
</gene>
<evidence type="ECO:0000313" key="4">
    <source>
        <dbReference type="Proteomes" id="UP001177592"/>
    </source>
</evidence>
<name>A0A4P7L2K1_9GAMM</name>
<accession>A0A4P7L2K1</accession>
<sequence length="97" mass="11236">MDLATENNILRIIKNFTQEQREACDKEGERIYESLSDGYLAHVLSKQIFIYEDNYDESLLAIQTTPSFNNALYDLGQQLAKILYAKKCQDSYYEVPA</sequence>